<keyword evidence="10" id="KW-1185">Reference proteome</keyword>
<dbReference type="Gene3D" id="2.115.10.20">
    <property type="entry name" value="Glycosyl hydrolase domain, family 43"/>
    <property type="match status" value="1"/>
</dbReference>
<comment type="caution">
    <text evidence="9">The sequence shown here is derived from an EMBL/GenBank/DDBJ whole genome shotgun (WGS) entry which is preliminary data.</text>
</comment>
<evidence type="ECO:0000256" key="5">
    <source>
        <dbReference type="RuleBase" id="RU362110"/>
    </source>
</evidence>
<evidence type="ECO:0000259" key="8">
    <source>
        <dbReference type="Pfam" id="PF08244"/>
    </source>
</evidence>
<gene>
    <name evidence="9" type="ORF">ZOSMA_76G00660</name>
</gene>
<evidence type="ECO:0000256" key="3">
    <source>
        <dbReference type="ARBA" id="ARBA00023180"/>
    </source>
</evidence>
<dbReference type="SUPFAM" id="SSF75005">
    <property type="entry name" value="Arabinanase/levansucrase/invertase"/>
    <property type="match status" value="1"/>
</dbReference>
<dbReference type="OrthoDB" id="202537at2759"/>
<evidence type="ECO:0000256" key="1">
    <source>
        <dbReference type="ARBA" id="ARBA00009902"/>
    </source>
</evidence>
<dbReference type="SUPFAM" id="SSF49899">
    <property type="entry name" value="Concanavalin A-like lectins/glucanases"/>
    <property type="match status" value="1"/>
</dbReference>
<reference evidence="10" key="1">
    <citation type="journal article" date="2016" name="Nature">
        <title>The genome of the seagrass Zostera marina reveals angiosperm adaptation to the sea.</title>
        <authorList>
            <person name="Olsen J.L."/>
            <person name="Rouze P."/>
            <person name="Verhelst B."/>
            <person name="Lin Y.-C."/>
            <person name="Bayer T."/>
            <person name="Collen J."/>
            <person name="Dattolo E."/>
            <person name="De Paoli E."/>
            <person name="Dittami S."/>
            <person name="Maumus F."/>
            <person name="Michel G."/>
            <person name="Kersting A."/>
            <person name="Lauritano C."/>
            <person name="Lohaus R."/>
            <person name="Toepel M."/>
            <person name="Tonon T."/>
            <person name="Vanneste K."/>
            <person name="Amirebrahimi M."/>
            <person name="Brakel J."/>
            <person name="Bostroem C."/>
            <person name="Chovatia M."/>
            <person name="Grimwood J."/>
            <person name="Jenkins J.W."/>
            <person name="Jueterbock A."/>
            <person name="Mraz A."/>
            <person name="Stam W.T."/>
            <person name="Tice H."/>
            <person name="Bornberg-Bauer E."/>
            <person name="Green P.J."/>
            <person name="Pearson G.A."/>
            <person name="Procaccini G."/>
            <person name="Duarte C.M."/>
            <person name="Schmutz J."/>
            <person name="Reusch T.B.H."/>
            <person name="Van de Peer Y."/>
        </authorList>
    </citation>
    <scope>NUCLEOTIDE SEQUENCE [LARGE SCALE GENOMIC DNA]</scope>
    <source>
        <strain evidence="10">cv. Finnish</strain>
    </source>
</reference>
<keyword evidence="6" id="KW-1133">Transmembrane helix</keyword>
<keyword evidence="6" id="KW-0472">Membrane</keyword>
<keyword evidence="2 5" id="KW-0378">Hydrolase</keyword>
<evidence type="ECO:0000256" key="2">
    <source>
        <dbReference type="ARBA" id="ARBA00022801"/>
    </source>
</evidence>
<comment type="similarity">
    <text evidence="1 5">Belongs to the glycosyl hydrolase 32 family.</text>
</comment>
<accession>A0A0K9NR90</accession>
<dbReference type="InterPro" id="IPR050551">
    <property type="entry name" value="Fructan_Metab_Enzymes"/>
</dbReference>
<keyword evidence="4 5" id="KW-0326">Glycosidase</keyword>
<keyword evidence="6" id="KW-0812">Transmembrane</keyword>
<dbReference type="GO" id="GO:0004553">
    <property type="term" value="F:hydrolase activity, hydrolyzing O-glycosyl compounds"/>
    <property type="evidence" value="ECO:0007669"/>
    <property type="project" value="InterPro"/>
</dbReference>
<dbReference type="GO" id="GO:0005975">
    <property type="term" value="P:carbohydrate metabolic process"/>
    <property type="evidence" value="ECO:0007669"/>
    <property type="project" value="InterPro"/>
</dbReference>
<evidence type="ECO:0000259" key="7">
    <source>
        <dbReference type="Pfam" id="PF00251"/>
    </source>
</evidence>
<dbReference type="InterPro" id="IPR023296">
    <property type="entry name" value="Glyco_hydro_beta-prop_sf"/>
</dbReference>
<dbReference type="PANTHER" id="PTHR31953">
    <property type="entry name" value="BETA-FRUCTOFURANOSIDASE, INSOLUBLE ISOENZYME CWINV1-RELATED"/>
    <property type="match status" value="1"/>
</dbReference>
<evidence type="ECO:0000256" key="6">
    <source>
        <dbReference type="SAM" id="Phobius"/>
    </source>
</evidence>
<dbReference type="Proteomes" id="UP000036987">
    <property type="component" value="Unassembled WGS sequence"/>
</dbReference>
<dbReference type="STRING" id="29655.A0A0K9NR90"/>
<sequence>MEGDMSVAINAGIHSDVSSPSISNHTTVFVFFSKTNIVFIMATLLVLTLGSVSVLGYHPLPEMMIDANPRAPRGVREGVSSKELLTSGDPFGWSNNQLQWQRTAYHFQPVKNWMNGPLYYKGWYHLFYQYNPESAVWGNITWGHSASQDLVNWIHLPIALYPDRWYDQNGAWTGSVTVLPTGQIVILYTGSAYNNVQVQNLAVPADPEDPLLIRWVKSDSNPILFPPEGIEDEDFRDPTTAWYDSSDSTWLIAIGSKNVNKTGLALLYKTKDFVNYQLLPEVLHEVQGTGMWECVDFFPVSNDGESGLATSENGPHVRHVLKASLDDDRYDYYAIGTYDVGRGIWTPDDPEVDVGIGAKYDYGKFYAAKTFFDPKKNRRILWGWTGETDSENVDVLKGWASIMAFPRTLLMDRKTGTNLLQWPVEEVEKLRTDNYNFSDINISAGSVVPLYVGGTADQLDITVEFEIPKKAFAALADSNTLKYNCSTSSGATGRGVLGPFGLLVLADQKQTEQTAVYFYIAKSNEGKFHTFFCQDEILSSQANGIIKQLPGINVPVLDGENISVRILVDHSIVESFAQGGRTCITSRVYPTQAMHAEHIFLFNNATDENVIAKSVNVWKLKSAHNEAITEKAMLGSMK</sequence>
<feature type="transmembrane region" description="Helical" evidence="6">
    <location>
        <begin position="37"/>
        <end position="57"/>
    </location>
</feature>
<dbReference type="SMART" id="SM00640">
    <property type="entry name" value="Glyco_32"/>
    <property type="match status" value="1"/>
</dbReference>
<evidence type="ECO:0000313" key="10">
    <source>
        <dbReference type="Proteomes" id="UP000036987"/>
    </source>
</evidence>
<dbReference type="InterPro" id="IPR001362">
    <property type="entry name" value="Glyco_hydro_32"/>
</dbReference>
<dbReference type="Pfam" id="PF00251">
    <property type="entry name" value="Glyco_hydro_32N"/>
    <property type="match status" value="1"/>
</dbReference>
<name>A0A0K9NR90_ZOSMR</name>
<dbReference type="EMBL" id="LFYR01001927">
    <property type="protein sequence ID" value="KMZ58510.1"/>
    <property type="molecule type" value="Genomic_DNA"/>
</dbReference>
<feature type="domain" description="Glycosyl hydrolase family 32 C-terminal" evidence="8">
    <location>
        <begin position="426"/>
        <end position="619"/>
    </location>
</feature>
<dbReference type="Pfam" id="PF08244">
    <property type="entry name" value="Glyco_hydro_32C"/>
    <property type="match status" value="1"/>
</dbReference>
<evidence type="ECO:0000313" key="9">
    <source>
        <dbReference type="EMBL" id="KMZ58510.1"/>
    </source>
</evidence>
<organism evidence="9 10">
    <name type="scientific">Zostera marina</name>
    <name type="common">Eelgrass</name>
    <dbReference type="NCBI Taxonomy" id="29655"/>
    <lineage>
        <taxon>Eukaryota</taxon>
        <taxon>Viridiplantae</taxon>
        <taxon>Streptophyta</taxon>
        <taxon>Embryophyta</taxon>
        <taxon>Tracheophyta</taxon>
        <taxon>Spermatophyta</taxon>
        <taxon>Magnoliopsida</taxon>
        <taxon>Liliopsida</taxon>
        <taxon>Zosteraceae</taxon>
        <taxon>Zostera</taxon>
    </lineage>
</organism>
<protein>
    <submittedName>
        <fullName evidence="9">Beta-fructofuranosidase</fullName>
    </submittedName>
</protein>
<dbReference type="FunFam" id="2.115.10.20:FF:000001">
    <property type="entry name" value="Beta-fructofuranosidase, insoluble isoenzyme CWINV1"/>
    <property type="match status" value="1"/>
</dbReference>
<dbReference type="CDD" id="cd18624">
    <property type="entry name" value="GH32_Fruct1-like"/>
    <property type="match status" value="1"/>
</dbReference>
<feature type="domain" description="Glycosyl hydrolase family 32 N-terminal" evidence="7">
    <location>
        <begin position="106"/>
        <end position="423"/>
    </location>
</feature>
<dbReference type="InterPro" id="IPR013189">
    <property type="entry name" value="Glyco_hydro_32_C"/>
</dbReference>
<keyword evidence="3" id="KW-0325">Glycoprotein</keyword>
<evidence type="ECO:0000256" key="4">
    <source>
        <dbReference type="ARBA" id="ARBA00023295"/>
    </source>
</evidence>
<proteinExistence type="inferred from homology"/>
<dbReference type="InterPro" id="IPR013320">
    <property type="entry name" value="ConA-like_dom_sf"/>
</dbReference>
<dbReference type="OMA" id="SEKSNWA"/>
<dbReference type="InterPro" id="IPR013148">
    <property type="entry name" value="Glyco_hydro_32_N"/>
</dbReference>
<dbReference type="AlphaFoldDB" id="A0A0K9NR90"/>
<dbReference type="Gene3D" id="2.60.120.560">
    <property type="entry name" value="Exo-inulinase, domain 1"/>
    <property type="match status" value="1"/>
</dbReference>